<sequence length="105" mass="11623">MAKGAKKKARRRAAAMDFEGAPQLAAKPAAMDTDNAVVAPKPKPPASTMSKDKLHVQKRGQKLKIQQKRKKALLQKALAHAEKTETRVQKLTKKVHTKTVLKTLY</sequence>
<organism evidence="2">
    <name type="scientific">Tetraselmis chuii</name>
    <dbReference type="NCBI Taxonomy" id="63592"/>
    <lineage>
        <taxon>Eukaryota</taxon>
        <taxon>Viridiplantae</taxon>
        <taxon>Chlorophyta</taxon>
        <taxon>core chlorophytes</taxon>
        <taxon>Chlorodendrophyceae</taxon>
        <taxon>Chlorodendrales</taxon>
        <taxon>Chlorodendraceae</taxon>
        <taxon>Tetraselmis</taxon>
    </lineage>
</organism>
<feature type="region of interest" description="Disordered" evidence="1">
    <location>
        <begin position="1"/>
        <end position="20"/>
    </location>
</feature>
<name>A0A7S1SGG3_9CHLO</name>
<reference evidence="2" key="1">
    <citation type="submission" date="2021-01" db="EMBL/GenBank/DDBJ databases">
        <authorList>
            <person name="Corre E."/>
            <person name="Pelletier E."/>
            <person name="Niang G."/>
            <person name="Scheremetjew M."/>
            <person name="Finn R."/>
            <person name="Kale V."/>
            <person name="Holt S."/>
            <person name="Cochrane G."/>
            <person name="Meng A."/>
            <person name="Brown T."/>
            <person name="Cohen L."/>
        </authorList>
    </citation>
    <scope>NUCLEOTIDE SEQUENCE</scope>
    <source>
        <strain evidence="2">PLY429</strain>
    </source>
</reference>
<feature type="compositionally biased region" description="Basic residues" evidence="1">
    <location>
        <begin position="56"/>
        <end position="66"/>
    </location>
</feature>
<accession>A0A7S1SGG3</accession>
<protein>
    <submittedName>
        <fullName evidence="2">Uncharacterized protein</fullName>
    </submittedName>
</protein>
<dbReference type="EMBL" id="HBGG01000564">
    <property type="protein sequence ID" value="CAD9198086.1"/>
    <property type="molecule type" value="Transcribed_RNA"/>
</dbReference>
<feature type="region of interest" description="Disordered" evidence="1">
    <location>
        <begin position="26"/>
        <end position="66"/>
    </location>
</feature>
<dbReference type="AlphaFoldDB" id="A0A7S1SGG3"/>
<evidence type="ECO:0000313" key="2">
    <source>
        <dbReference type="EMBL" id="CAD9198086.1"/>
    </source>
</evidence>
<gene>
    <name evidence="2" type="ORF">TCHU04912_LOCUS319</name>
</gene>
<evidence type="ECO:0000256" key="1">
    <source>
        <dbReference type="SAM" id="MobiDB-lite"/>
    </source>
</evidence>
<feature type="compositionally biased region" description="Basic residues" evidence="1">
    <location>
        <begin position="1"/>
        <end position="13"/>
    </location>
</feature>
<proteinExistence type="predicted"/>